<sequence length="175" mass="20289">MKRKFILWIVFFLVITNIVFIGTTIWYKTKMDKQEFKVYSFQGENTDIRITDGLIIMSPNKHIVSGGNIQYIGSKEEQIESYSESIYLDKEGDKDVVLLKTVSMEMDNKGISLSDELLLNKSIGEISSQQLFNEEQLGLIKNNLYFSLRYSTVDGEIENSIIMLNVEEFNMRENK</sequence>
<feature type="transmembrane region" description="Helical" evidence="1">
    <location>
        <begin position="6"/>
        <end position="27"/>
    </location>
</feature>
<proteinExistence type="predicted"/>
<reference evidence="2" key="1">
    <citation type="submission" date="2019-04" db="EMBL/GenBank/DDBJ databases">
        <title>Evolution of Biomass-Degrading Anaerobic Consortia Revealed by Metagenomics.</title>
        <authorList>
            <person name="Peng X."/>
        </authorList>
    </citation>
    <scope>NUCLEOTIDE SEQUENCE</scope>
    <source>
        <strain evidence="2">SIG254</strain>
    </source>
</reference>
<protein>
    <submittedName>
        <fullName evidence="2">Uncharacterized protein</fullName>
    </submittedName>
</protein>
<evidence type="ECO:0000313" key="2">
    <source>
        <dbReference type="EMBL" id="MBE6061577.1"/>
    </source>
</evidence>
<keyword evidence="1" id="KW-1133">Transmembrane helix</keyword>
<dbReference type="Proteomes" id="UP000768462">
    <property type="component" value="Unassembled WGS sequence"/>
</dbReference>
<accession>A0A927W6P4</accession>
<comment type="caution">
    <text evidence="2">The sequence shown here is derived from an EMBL/GenBank/DDBJ whole genome shotgun (WGS) entry which is preliminary data.</text>
</comment>
<name>A0A927W6P4_9CLOT</name>
<keyword evidence="1" id="KW-0812">Transmembrane</keyword>
<keyword evidence="1" id="KW-0472">Membrane</keyword>
<dbReference type="EMBL" id="SVCM01000183">
    <property type="protein sequence ID" value="MBE6061577.1"/>
    <property type="molecule type" value="Genomic_DNA"/>
</dbReference>
<dbReference type="AlphaFoldDB" id="A0A927W6P4"/>
<evidence type="ECO:0000313" key="3">
    <source>
        <dbReference type="Proteomes" id="UP000768462"/>
    </source>
</evidence>
<gene>
    <name evidence="2" type="ORF">E7215_15645</name>
</gene>
<evidence type="ECO:0000256" key="1">
    <source>
        <dbReference type="SAM" id="Phobius"/>
    </source>
</evidence>
<organism evidence="2 3">
    <name type="scientific">Clostridium sulfidigenes</name>
    <dbReference type="NCBI Taxonomy" id="318464"/>
    <lineage>
        <taxon>Bacteria</taxon>
        <taxon>Bacillati</taxon>
        <taxon>Bacillota</taxon>
        <taxon>Clostridia</taxon>
        <taxon>Eubacteriales</taxon>
        <taxon>Clostridiaceae</taxon>
        <taxon>Clostridium</taxon>
    </lineage>
</organism>